<dbReference type="Proteomes" id="UP000291151">
    <property type="component" value="Chromosome"/>
</dbReference>
<comment type="catalytic activity">
    <reaction evidence="1 8">
        <text>5-hydroxyisourate + H2O = 5-hydroxy-2-oxo-4-ureido-2,5-dihydro-1H-imidazole-5-carboxylate + H(+)</text>
        <dbReference type="Rhea" id="RHEA:23736"/>
        <dbReference type="ChEBI" id="CHEBI:15377"/>
        <dbReference type="ChEBI" id="CHEBI:15378"/>
        <dbReference type="ChEBI" id="CHEBI:18072"/>
        <dbReference type="ChEBI" id="CHEBI:58639"/>
        <dbReference type="EC" id="3.5.2.17"/>
    </reaction>
</comment>
<gene>
    <name evidence="10" type="primary">uraH</name>
    <name evidence="10" type="ORF">DKZ56_09445</name>
</gene>
<comment type="similarity">
    <text evidence="3 8">Belongs to the transthyretin family. 5-hydroxyisourate hydrolase subfamily.</text>
</comment>
<protein>
    <recommendedName>
        <fullName evidence="8">5-hydroxyisourate hydrolase</fullName>
        <shortName evidence="8">HIU hydrolase</shortName>
        <shortName evidence="8">HIUHase</shortName>
        <ecNumber evidence="8">3.5.2.17</ecNumber>
    </recommendedName>
</protein>
<dbReference type="EC" id="3.5.2.17" evidence="8"/>
<reference evidence="10 11" key="1">
    <citation type="submission" date="2019-02" db="EMBL/GenBank/DDBJ databases">
        <title>Ureibacillus thermophilus.</title>
        <authorList>
            <person name="Sunny J.S."/>
            <person name="Natarajan A."/>
            <person name="Saleena L.M."/>
        </authorList>
    </citation>
    <scope>NUCLEOTIDE SEQUENCE [LARGE SCALE GENOMIC DNA]</scope>
    <source>
        <strain evidence="10 11">LM102</strain>
    </source>
</reference>
<evidence type="ECO:0000256" key="1">
    <source>
        <dbReference type="ARBA" id="ARBA00001043"/>
    </source>
</evidence>
<dbReference type="Gene3D" id="2.60.40.180">
    <property type="entry name" value="Transthyretin/hydroxyisourate hydrolase domain"/>
    <property type="match status" value="1"/>
</dbReference>
<dbReference type="InterPro" id="IPR000895">
    <property type="entry name" value="Transthyretin/HIU_hydrolase"/>
</dbReference>
<organism evidence="10 11">
    <name type="scientific">Ureibacillus thermophilus</name>
    <dbReference type="NCBI Taxonomy" id="367743"/>
    <lineage>
        <taxon>Bacteria</taxon>
        <taxon>Bacillati</taxon>
        <taxon>Bacillota</taxon>
        <taxon>Bacilli</taxon>
        <taxon>Bacillales</taxon>
        <taxon>Caryophanaceae</taxon>
        <taxon>Ureibacillus</taxon>
    </lineage>
</organism>
<name>A0A4P6UV16_9BACL</name>
<evidence type="ECO:0000256" key="6">
    <source>
        <dbReference type="ARBA" id="ARBA00022801"/>
    </source>
</evidence>
<dbReference type="NCBIfam" id="TIGR02962">
    <property type="entry name" value="hdxy_isourate"/>
    <property type="match status" value="1"/>
</dbReference>
<keyword evidence="6 8" id="KW-0378">Hydrolase</keyword>
<sequence>MPSLSTHVLDLVHGKPAQNVKIELYCRTEEKEWKLVKTVTTNADGRTDEKLIAEDDWQPTTYQLVFYIADYFQSLQTPLANPPFLTTVPVQFTMEECGGHYHVPLLVSPWGYQVYRGS</sequence>
<evidence type="ECO:0000256" key="4">
    <source>
        <dbReference type="ARBA" id="ARBA00011881"/>
    </source>
</evidence>
<evidence type="ECO:0000256" key="2">
    <source>
        <dbReference type="ARBA" id="ARBA00002704"/>
    </source>
</evidence>
<dbReference type="PROSITE" id="PS00768">
    <property type="entry name" value="TRANSTHYRETIN_1"/>
    <property type="match status" value="1"/>
</dbReference>
<proteinExistence type="inferred from homology"/>
<dbReference type="KEGG" id="uth:DKZ56_09445"/>
<dbReference type="InterPro" id="IPR023416">
    <property type="entry name" value="Transthyretin/HIU_hydrolase_d"/>
</dbReference>
<dbReference type="PANTHER" id="PTHR10395:SF7">
    <property type="entry name" value="5-HYDROXYISOURATE HYDROLASE"/>
    <property type="match status" value="1"/>
</dbReference>
<accession>A0A4P6UV16</accession>
<feature type="domain" description="Transthyretin/hydroxyisourate hydrolase" evidence="9">
    <location>
        <begin position="4"/>
        <end position="117"/>
    </location>
</feature>
<dbReference type="GO" id="GO:0006144">
    <property type="term" value="P:purine nucleobase metabolic process"/>
    <property type="evidence" value="ECO:0007669"/>
    <property type="project" value="UniProtKB-KW"/>
</dbReference>
<keyword evidence="11" id="KW-1185">Reference proteome</keyword>
<dbReference type="EMBL" id="CP036528">
    <property type="protein sequence ID" value="QBK26071.1"/>
    <property type="molecule type" value="Genomic_DNA"/>
</dbReference>
<evidence type="ECO:0000256" key="5">
    <source>
        <dbReference type="ARBA" id="ARBA00022631"/>
    </source>
</evidence>
<dbReference type="InterPro" id="IPR014306">
    <property type="entry name" value="Hydroxyisourate_hydrolase"/>
</dbReference>
<comment type="subunit">
    <text evidence="4 8">Homotetramer.</text>
</comment>
<dbReference type="Pfam" id="PF00576">
    <property type="entry name" value="Transthyretin"/>
    <property type="match status" value="1"/>
</dbReference>
<dbReference type="RefSeq" id="WP_208649763.1">
    <property type="nucleotide sequence ID" value="NZ_CP036528.1"/>
</dbReference>
<dbReference type="InterPro" id="IPR023418">
    <property type="entry name" value="Thyroxine_BS"/>
</dbReference>
<dbReference type="InterPro" id="IPR036817">
    <property type="entry name" value="Transthyretin/HIU_hydrolase_sf"/>
</dbReference>
<evidence type="ECO:0000259" key="9">
    <source>
        <dbReference type="Pfam" id="PF00576"/>
    </source>
</evidence>
<evidence type="ECO:0000313" key="11">
    <source>
        <dbReference type="Proteomes" id="UP000291151"/>
    </source>
</evidence>
<dbReference type="CDD" id="cd05822">
    <property type="entry name" value="TLP_HIUase"/>
    <property type="match status" value="1"/>
</dbReference>
<dbReference type="PROSITE" id="PS00769">
    <property type="entry name" value="TRANSTHYRETIN_2"/>
    <property type="match status" value="1"/>
</dbReference>
<comment type="function">
    <text evidence="2">Catalyzes the hydrolysis of 5-hydroxyisourate (HIU) to 2-oxo-4-hydroxy-4-carboxy-5-ureidoimidazoline (OHCU).</text>
</comment>
<evidence type="ECO:0000256" key="3">
    <source>
        <dbReference type="ARBA" id="ARBA00009850"/>
    </source>
</evidence>
<dbReference type="PANTHER" id="PTHR10395">
    <property type="entry name" value="URICASE AND TRANSTHYRETIN-RELATED"/>
    <property type="match status" value="1"/>
</dbReference>
<dbReference type="GO" id="GO:0033971">
    <property type="term" value="F:hydroxyisourate hydrolase activity"/>
    <property type="evidence" value="ECO:0007669"/>
    <property type="project" value="UniProtKB-EC"/>
</dbReference>
<feature type="binding site" evidence="7">
    <location>
        <position position="7"/>
    </location>
    <ligand>
        <name>substrate</name>
    </ligand>
</feature>
<dbReference type="PRINTS" id="PR00189">
    <property type="entry name" value="TRNSTHYRETIN"/>
</dbReference>
<evidence type="ECO:0000256" key="7">
    <source>
        <dbReference type="PIRSR" id="PIRSR600895-51"/>
    </source>
</evidence>
<dbReference type="SUPFAM" id="SSF49472">
    <property type="entry name" value="Transthyretin (synonym: prealbumin)"/>
    <property type="match status" value="1"/>
</dbReference>
<dbReference type="AlphaFoldDB" id="A0A4P6UV16"/>
<evidence type="ECO:0000313" key="10">
    <source>
        <dbReference type="EMBL" id="QBK26071.1"/>
    </source>
</evidence>
<evidence type="ECO:0000256" key="8">
    <source>
        <dbReference type="RuleBase" id="RU361270"/>
    </source>
</evidence>
<feature type="binding site" evidence="7">
    <location>
        <position position="115"/>
    </location>
    <ligand>
        <name>substrate</name>
    </ligand>
</feature>
<keyword evidence="5 8" id="KW-0659">Purine metabolism</keyword>
<feature type="binding site" evidence="7">
    <location>
        <position position="46"/>
    </location>
    <ligand>
        <name>substrate</name>
    </ligand>
</feature>
<dbReference type="InterPro" id="IPR023419">
    <property type="entry name" value="Transthyretin_CS"/>
</dbReference>